<evidence type="ECO:0000313" key="2">
    <source>
        <dbReference type="EMBL" id="RBW50763.1"/>
    </source>
</evidence>
<proteinExistence type="predicted"/>
<evidence type="ECO:0000259" key="1">
    <source>
        <dbReference type="Pfam" id="PF01551"/>
    </source>
</evidence>
<feature type="domain" description="M23ase beta-sheet core" evidence="1">
    <location>
        <begin position="62"/>
        <end position="155"/>
    </location>
</feature>
<dbReference type="InterPro" id="IPR016047">
    <property type="entry name" value="M23ase_b-sheet_dom"/>
</dbReference>
<sequence length="201" mass="22900">MAPRFLWVSAFQIFVAGCFGVEKYGTADFYDHEIHSDREIKVIMPANAPYISEQFRSDEDKVHQGIDIWGKRGTLILASAPGRVTKSYSEPIYGNRVVINHGRSPEGDELYTVHKHLDKRMVNVGDVVQRGQQIGTMGDTGALGVLVHLHFETMRLSKTKGEIYYDPHLVWMDGIGRVTCFDKNKRYPDTPFRTTYPVFCK</sequence>
<dbReference type="InterPro" id="IPR011055">
    <property type="entry name" value="Dup_hybrid_motif"/>
</dbReference>
<dbReference type="AlphaFoldDB" id="A0A366WN60"/>
<accession>A0A366WN60</accession>
<dbReference type="Proteomes" id="UP000252706">
    <property type="component" value="Unassembled WGS sequence"/>
</dbReference>
<comment type="caution">
    <text evidence="2">The sequence shown here is derived from an EMBL/GenBank/DDBJ whole genome shotgun (WGS) entry which is preliminary data.</text>
</comment>
<organism evidence="2 3">
    <name type="scientific">Phaeobacter gallaeciensis</name>
    <dbReference type="NCBI Taxonomy" id="60890"/>
    <lineage>
        <taxon>Bacteria</taxon>
        <taxon>Pseudomonadati</taxon>
        <taxon>Pseudomonadota</taxon>
        <taxon>Alphaproteobacteria</taxon>
        <taxon>Rhodobacterales</taxon>
        <taxon>Roseobacteraceae</taxon>
        <taxon>Phaeobacter</taxon>
    </lineage>
</organism>
<dbReference type="OrthoDB" id="9795421at2"/>
<dbReference type="GO" id="GO:0004222">
    <property type="term" value="F:metalloendopeptidase activity"/>
    <property type="evidence" value="ECO:0007669"/>
    <property type="project" value="TreeGrafter"/>
</dbReference>
<dbReference type="SUPFAM" id="SSF51261">
    <property type="entry name" value="Duplicated hybrid motif"/>
    <property type="match status" value="1"/>
</dbReference>
<dbReference type="PANTHER" id="PTHR21666">
    <property type="entry name" value="PEPTIDASE-RELATED"/>
    <property type="match status" value="1"/>
</dbReference>
<protein>
    <recommendedName>
        <fullName evidence="1">M23ase beta-sheet core domain-containing protein</fullName>
    </recommendedName>
</protein>
<dbReference type="CDD" id="cd12797">
    <property type="entry name" value="M23_peptidase"/>
    <property type="match status" value="1"/>
</dbReference>
<name>A0A366WN60_9RHOB</name>
<dbReference type="Gene3D" id="2.70.70.10">
    <property type="entry name" value="Glucose Permease (Domain IIA)"/>
    <property type="match status" value="1"/>
</dbReference>
<dbReference type="PANTHER" id="PTHR21666:SF270">
    <property type="entry name" value="MUREIN HYDROLASE ACTIVATOR ENVC"/>
    <property type="match status" value="1"/>
</dbReference>
<dbReference type="Pfam" id="PF01551">
    <property type="entry name" value="Peptidase_M23"/>
    <property type="match status" value="1"/>
</dbReference>
<evidence type="ECO:0000313" key="3">
    <source>
        <dbReference type="Proteomes" id="UP000252706"/>
    </source>
</evidence>
<dbReference type="InterPro" id="IPR050570">
    <property type="entry name" value="Cell_wall_metabolism_enzyme"/>
</dbReference>
<dbReference type="EMBL" id="QOCE01000047">
    <property type="protein sequence ID" value="RBW50763.1"/>
    <property type="molecule type" value="Genomic_DNA"/>
</dbReference>
<gene>
    <name evidence="2" type="ORF">DS909_19590</name>
</gene>
<reference evidence="2 3" key="1">
    <citation type="submission" date="2018-07" db="EMBL/GenBank/DDBJ databases">
        <title>Modular assembly of carbohydrate-degrading microbial communities in the ocean.</title>
        <authorList>
            <person name="Enke T.N."/>
            <person name="Datta M.S."/>
            <person name="Schwartzman J.A."/>
            <person name="Cermak N."/>
            <person name="Schmitz D.A."/>
            <person name="Barrere J."/>
            <person name="Cordero O.X."/>
        </authorList>
    </citation>
    <scope>NUCLEOTIDE SEQUENCE [LARGE SCALE GENOMIC DNA]</scope>
    <source>
        <strain evidence="2 3">C3M10</strain>
    </source>
</reference>
<dbReference type="PROSITE" id="PS51257">
    <property type="entry name" value="PROKAR_LIPOPROTEIN"/>
    <property type="match status" value="1"/>
</dbReference>
<dbReference type="RefSeq" id="WP_113825214.1">
    <property type="nucleotide sequence ID" value="NZ_QOCE01000047.1"/>
</dbReference>